<feature type="transmembrane region" description="Helical" evidence="5">
    <location>
        <begin position="90"/>
        <end position="107"/>
    </location>
</feature>
<reference evidence="7" key="1">
    <citation type="journal article" date="2024" name="Antonie Van Leeuwenhoek">
        <title>Bradyrhizobium ontarionense sp. nov., a novel bacterial symbiont isolated from Aeschynomene indica (Indian jointvetch), harbours photosynthesis, nitrogen fixation and nitrous oxide (N2O) reductase genes.</title>
        <authorList>
            <person name="Bromfield E.S.P."/>
            <person name="Cloutier S."/>
        </authorList>
    </citation>
    <scope>NUCLEOTIDE SEQUENCE</scope>
    <source>
        <strain evidence="7">A19</strain>
    </source>
</reference>
<evidence type="ECO:0000256" key="2">
    <source>
        <dbReference type="ARBA" id="ARBA00022692"/>
    </source>
</evidence>
<name>A0ABY3R639_9BRAD</name>
<dbReference type="PROSITE" id="PS50850">
    <property type="entry name" value="MFS"/>
    <property type="match status" value="1"/>
</dbReference>
<dbReference type="Pfam" id="PF07690">
    <property type="entry name" value="MFS_1"/>
    <property type="match status" value="2"/>
</dbReference>
<keyword evidence="2 5" id="KW-0812">Transmembrane</keyword>
<evidence type="ECO:0000259" key="6">
    <source>
        <dbReference type="PROSITE" id="PS50850"/>
    </source>
</evidence>
<dbReference type="PRINTS" id="PR01036">
    <property type="entry name" value="TCRTETB"/>
</dbReference>
<evidence type="ECO:0000256" key="5">
    <source>
        <dbReference type="SAM" id="Phobius"/>
    </source>
</evidence>
<feature type="transmembrane region" description="Helical" evidence="5">
    <location>
        <begin position="246"/>
        <end position="264"/>
    </location>
</feature>
<sequence>MFQFDLTALSAALPDIASSLSADVADQAWVIDVYSLALIFALPLAGPVADRYGRRRMFMTGAVVFALASALCATATTLSGLLAWRVLQGISGAALTASASALLAVAYPGPRRAWAFGICGTVIGASMVAGPPLGAVIAAVSGWPWVFWINLPICVALVLLTARTASDQALSRTYAPLDWAGPAALALAVGSLASLMLAGHGPAGPVVMPMPVVVGGCVGALALFIRVERQHVAPAFDFALFGSSRFVAMCLVPIAGSIGFWALLVHLPQMARGPMALSPAATGFLLTALTVPMVLLPSVGAKLAAKLPARWYFAGGLGIVGGADLLLALAARDLGAPLAIWAVVGALLIGGCGCAVFNAQIAAAAVSAVPPDRAATASAISVTMRQIGFAFGIALIGALLERNDPYAYTTAFTVVAACTLGLAVVAFALLGRSKG</sequence>
<feature type="transmembrane region" description="Helical" evidence="5">
    <location>
        <begin position="61"/>
        <end position="84"/>
    </location>
</feature>
<accession>A0ABY3R639</accession>
<feature type="transmembrane region" description="Helical" evidence="5">
    <location>
        <begin position="276"/>
        <end position="299"/>
    </location>
</feature>
<feature type="transmembrane region" description="Helical" evidence="5">
    <location>
        <begin position="338"/>
        <end position="366"/>
    </location>
</feature>
<dbReference type="EMBL" id="CP088156">
    <property type="protein sequence ID" value="UFZ02791.1"/>
    <property type="molecule type" value="Genomic_DNA"/>
</dbReference>
<organism evidence="7 8">
    <name type="scientific">Bradyrhizobium ontarionense</name>
    <dbReference type="NCBI Taxonomy" id="2898149"/>
    <lineage>
        <taxon>Bacteria</taxon>
        <taxon>Pseudomonadati</taxon>
        <taxon>Pseudomonadota</taxon>
        <taxon>Alphaproteobacteria</taxon>
        <taxon>Hyphomicrobiales</taxon>
        <taxon>Nitrobacteraceae</taxon>
        <taxon>Bradyrhizobium</taxon>
    </lineage>
</organism>
<feature type="transmembrane region" description="Helical" evidence="5">
    <location>
        <begin position="311"/>
        <end position="332"/>
    </location>
</feature>
<dbReference type="InterPro" id="IPR020846">
    <property type="entry name" value="MFS_dom"/>
</dbReference>
<dbReference type="InterPro" id="IPR036259">
    <property type="entry name" value="MFS_trans_sf"/>
</dbReference>
<dbReference type="SUPFAM" id="SSF103473">
    <property type="entry name" value="MFS general substrate transporter"/>
    <property type="match status" value="1"/>
</dbReference>
<evidence type="ECO:0000313" key="7">
    <source>
        <dbReference type="EMBL" id="UFZ02791.1"/>
    </source>
</evidence>
<feature type="transmembrane region" description="Helical" evidence="5">
    <location>
        <begin position="145"/>
        <end position="165"/>
    </location>
</feature>
<evidence type="ECO:0000256" key="1">
    <source>
        <dbReference type="ARBA" id="ARBA00004141"/>
    </source>
</evidence>
<evidence type="ECO:0000313" key="8">
    <source>
        <dbReference type="Proteomes" id="UP001431010"/>
    </source>
</evidence>
<dbReference type="InterPro" id="IPR005829">
    <property type="entry name" value="Sugar_transporter_CS"/>
</dbReference>
<dbReference type="Gene3D" id="1.20.1720.10">
    <property type="entry name" value="Multidrug resistance protein D"/>
    <property type="match status" value="1"/>
</dbReference>
<feature type="transmembrane region" description="Helical" evidence="5">
    <location>
        <begin position="177"/>
        <end position="200"/>
    </location>
</feature>
<dbReference type="InterPro" id="IPR011701">
    <property type="entry name" value="MFS"/>
</dbReference>
<dbReference type="Gene3D" id="1.20.1250.20">
    <property type="entry name" value="MFS general substrate transporter like domains"/>
    <property type="match status" value="1"/>
</dbReference>
<dbReference type="PANTHER" id="PTHR42718">
    <property type="entry name" value="MAJOR FACILITATOR SUPERFAMILY MULTIDRUG TRANSPORTER MFSC"/>
    <property type="match status" value="1"/>
</dbReference>
<keyword evidence="3 5" id="KW-1133">Transmembrane helix</keyword>
<evidence type="ECO:0000256" key="3">
    <source>
        <dbReference type="ARBA" id="ARBA00022989"/>
    </source>
</evidence>
<feature type="transmembrane region" description="Helical" evidence="5">
    <location>
        <begin position="378"/>
        <end position="400"/>
    </location>
</feature>
<proteinExistence type="predicted"/>
<feature type="transmembrane region" description="Helical" evidence="5">
    <location>
        <begin position="206"/>
        <end position="225"/>
    </location>
</feature>
<protein>
    <submittedName>
        <fullName evidence="7">MFS transporter</fullName>
    </submittedName>
</protein>
<feature type="transmembrane region" description="Helical" evidence="5">
    <location>
        <begin position="406"/>
        <end position="430"/>
    </location>
</feature>
<feature type="transmembrane region" description="Helical" evidence="5">
    <location>
        <begin position="114"/>
        <end position="139"/>
    </location>
</feature>
<evidence type="ECO:0000256" key="4">
    <source>
        <dbReference type="ARBA" id="ARBA00023136"/>
    </source>
</evidence>
<dbReference type="Proteomes" id="UP001431010">
    <property type="component" value="Chromosome"/>
</dbReference>
<feature type="transmembrane region" description="Helical" evidence="5">
    <location>
        <begin position="31"/>
        <end position="49"/>
    </location>
</feature>
<dbReference type="PANTHER" id="PTHR42718:SF49">
    <property type="entry name" value="EXPORT PROTEIN"/>
    <property type="match status" value="1"/>
</dbReference>
<keyword evidence="8" id="KW-1185">Reference proteome</keyword>
<dbReference type="PROSITE" id="PS00216">
    <property type="entry name" value="SUGAR_TRANSPORT_1"/>
    <property type="match status" value="1"/>
</dbReference>
<keyword evidence="4 5" id="KW-0472">Membrane</keyword>
<gene>
    <name evidence="7" type="ORF">LQG66_26470</name>
</gene>
<dbReference type="CDD" id="cd17321">
    <property type="entry name" value="MFS_MMR_MDR_like"/>
    <property type="match status" value="1"/>
</dbReference>
<comment type="subcellular location">
    <subcellularLocation>
        <location evidence="1">Membrane</location>
        <topology evidence="1">Multi-pass membrane protein</topology>
    </subcellularLocation>
</comment>
<feature type="domain" description="Major facilitator superfamily (MFS) profile" evidence="6">
    <location>
        <begin position="1"/>
        <end position="434"/>
    </location>
</feature>